<dbReference type="SUPFAM" id="SSF56349">
    <property type="entry name" value="DNA breaking-rejoining enzymes"/>
    <property type="match status" value="1"/>
</dbReference>
<dbReference type="InterPro" id="IPR002104">
    <property type="entry name" value="Integrase_catalytic"/>
</dbReference>
<organism evidence="4 5">
    <name type="scientific">Streptomyces bangladeshensis</name>
    <dbReference type="NCBI Taxonomy" id="295352"/>
    <lineage>
        <taxon>Bacteria</taxon>
        <taxon>Bacillati</taxon>
        <taxon>Actinomycetota</taxon>
        <taxon>Actinomycetes</taxon>
        <taxon>Kitasatosporales</taxon>
        <taxon>Streptomycetaceae</taxon>
        <taxon>Streptomyces</taxon>
    </lineage>
</organism>
<dbReference type="Pfam" id="PF00589">
    <property type="entry name" value="Phage_integrase"/>
    <property type="match status" value="1"/>
</dbReference>
<dbReference type="PROSITE" id="PS51898">
    <property type="entry name" value="TYR_RECOMBINASE"/>
    <property type="match status" value="1"/>
</dbReference>
<evidence type="ECO:0000256" key="2">
    <source>
        <dbReference type="SAM" id="Coils"/>
    </source>
</evidence>
<comment type="caution">
    <text evidence="4">The sequence shown here is derived from an EMBL/GenBank/DDBJ whole genome shotgun (WGS) entry which is preliminary data.</text>
</comment>
<sequence>MNETETFEEVFASEEIGVPADRRTHFRHSGYQAPRRDLTTAEFAELLAEASEGDRVPSPRPTPATWDRTEMSAEEVVDLIGQLPFRGCKDHYRRRRRSAGTLLSWLTQFEGSTWQERWINGGLEDIQRGWVDQVVDSIPNGRTRSRRPLVCEIHTGMMALLVGQIIRPSYRWLLAQHFNFTLSQVRLMIDPDGFARLEAHCDKTDRTGQHRTGALNCVAMMLLNKGGRIADITVDDCVEFAAAMRVSHRTARHVTLFYTLLFEMGILGDDAPPTLAAARAPGQRTVQQMVDSYRIISPRVRELLIAYLTIRKPELDYASLRSLAGTLCLTYWRDLEKHHPGIDSIELSPEVAAAWKHRLKTIRESKQRKGQKREKPERILLSVRAFYLDLAQWAITDPARWGAWAVPCPIRANECVGTKRERASKARMHQRTRQRAPVLPTLVATAERLKKEAVGRLKVARAVAPGERFTVDGETFIRGGGDISKTTFVFDADTGRRRNFGLEEDEAFWGWAIVEVLRHTGIRVEELMELTHHSFVAYTLPSTGEVVPMLQIAPSKTDRERLILVSPELGDVLTTVIHRVRHGKAALPLVSRYDHHEHVHSPMLPFLFQRRIYMQNSAMNRNFIGRCIDNILLSSGLTDASGEPLRFTPHDFRRIFATDAIRTGLPPHIAAKILGHNDVNTTMRYAAIYSDDVIAHHRAFIARRRALRPGAEYRDLTPEEWQEFLGHFELRKLELGICTRDFGTPCVHEHACIRCPALRPDPAQAPRLREIIANLHARVDEAKQQGWLGEIAGLEVSLAAANEKLAAMNRLTERHGVVHLGMPDFRPAAGRQG</sequence>
<dbReference type="InterPro" id="IPR011010">
    <property type="entry name" value="DNA_brk_join_enz"/>
</dbReference>
<feature type="coiled-coil region" evidence="2">
    <location>
        <begin position="765"/>
        <end position="811"/>
    </location>
</feature>
<dbReference type="Proteomes" id="UP001501391">
    <property type="component" value="Unassembled WGS sequence"/>
</dbReference>
<keyword evidence="1" id="KW-0233">DNA recombination</keyword>
<accession>A0ABP5NGW7</accession>
<dbReference type="CDD" id="cd00397">
    <property type="entry name" value="DNA_BRE_C"/>
    <property type="match status" value="1"/>
</dbReference>
<evidence type="ECO:0000313" key="5">
    <source>
        <dbReference type="Proteomes" id="UP001501391"/>
    </source>
</evidence>
<dbReference type="EMBL" id="BAAAOQ010000014">
    <property type="protein sequence ID" value="GAA2198874.1"/>
    <property type="molecule type" value="Genomic_DNA"/>
</dbReference>
<gene>
    <name evidence="4" type="ORF">GCM10009787_43370</name>
</gene>
<dbReference type="InterPro" id="IPR050090">
    <property type="entry name" value="Tyrosine_recombinase_XerCD"/>
</dbReference>
<name>A0ABP5NGW7_9ACTN</name>
<dbReference type="PANTHER" id="PTHR30349">
    <property type="entry name" value="PHAGE INTEGRASE-RELATED"/>
    <property type="match status" value="1"/>
</dbReference>
<proteinExistence type="predicted"/>
<evidence type="ECO:0000313" key="4">
    <source>
        <dbReference type="EMBL" id="GAA2198874.1"/>
    </source>
</evidence>
<keyword evidence="2" id="KW-0175">Coiled coil</keyword>
<dbReference type="InterPro" id="IPR013762">
    <property type="entry name" value="Integrase-like_cat_sf"/>
</dbReference>
<dbReference type="PANTHER" id="PTHR30349:SF64">
    <property type="entry name" value="PROPHAGE INTEGRASE INTD-RELATED"/>
    <property type="match status" value="1"/>
</dbReference>
<protein>
    <submittedName>
        <fullName evidence="4">Tyrosine-type recombinase/integrase</fullName>
    </submittedName>
</protein>
<reference evidence="5" key="1">
    <citation type="journal article" date="2019" name="Int. J. Syst. Evol. Microbiol.">
        <title>The Global Catalogue of Microorganisms (GCM) 10K type strain sequencing project: providing services to taxonomists for standard genome sequencing and annotation.</title>
        <authorList>
            <consortium name="The Broad Institute Genomics Platform"/>
            <consortium name="The Broad Institute Genome Sequencing Center for Infectious Disease"/>
            <person name="Wu L."/>
            <person name="Ma J."/>
        </authorList>
    </citation>
    <scope>NUCLEOTIDE SEQUENCE [LARGE SCALE GENOMIC DNA]</scope>
    <source>
        <strain evidence="5">JCM 14924</strain>
    </source>
</reference>
<evidence type="ECO:0000259" key="3">
    <source>
        <dbReference type="PROSITE" id="PS51898"/>
    </source>
</evidence>
<feature type="domain" description="Tyr recombinase" evidence="3">
    <location>
        <begin position="485"/>
        <end position="698"/>
    </location>
</feature>
<evidence type="ECO:0000256" key="1">
    <source>
        <dbReference type="ARBA" id="ARBA00023172"/>
    </source>
</evidence>
<keyword evidence="5" id="KW-1185">Reference proteome</keyword>
<dbReference type="RefSeq" id="WP_346163353.1">
    <property type="nucleotide sequence ID" value="NZ_BAAAOQ010000014.1"/>
</dbReference>
<dbReference type="Gene3D" id="1.10.443.10">
    <property type="entry name" value="Intergrase catalytic core"/>
    <property type="match status" value="1"/>
</dbReference>